<keyword evidence="11" id="KW-1185">Reference proteome</keyword>
<dbReference type="Gene3D" id="1.10.10.10">
    <property type="entry name" value="Winged helix-like DNA-binding domain superfamily/Winged helix DNA-binding domain"/>
    <property type="match status" value="1"/>
</dbReference>
<dbReference type="InterPro" id="IPR036388">
    <property type="entry name" value="WH-like_DNA-bd_sf"/>
</dbReference>
<dbReference type="PANTHER" id="PTHR10410">
    <property type="entry name" value="EUKARYOTIC TRANSLATION INITIATION FACTOR 3 -RELATED"/>
    <property type="match status" value="1"/>
</dbReference>
<dbReference type="Gene3D" id="3.40.140.10">
    <property type="entry name" value="Cytidine Deaminase, domain 2"/>
    <property type="match status" value="1"/>
</dbReference>
<dbReference type="InterPro" id="IPR001005">
    <property type="entry name" value="SANT/Myb"/>
</dbReference>
<dbReference type="InterPro" id="IPR000555">
    <property type="entry name" value="JAMM/MPN+_dom"/>
</dbReference>
<gene>
    <name evidence="10" type="ORF">PHYEVI_LOCUS3905</name>
</gene>
<evidence type="ECO:0000256" key="5">
    <source>
        <dbReference type="ARBA" id="ARBA00032256"/>
    </source>
</evidence>
<dbReference type="SUPFAM" id="SSF102712">
    <property type="entry name" value="JAB1/MPN domain"/>
    <property type="match status" value="1"/>
</dbReference>
<dbReference type="PROSITE" id="PS50934">
    <property type="entry name" value="SWIRM"/>
    <property type="match status" value="1"/>
</dbReference>
<dbReference type="SMART" id="SM00232">
    <property type="entry name" value="JAB_MPN"/>
    <property type="match status" value="1"/>
</dbReference>
<evidence type="ECO:0000313" key="10">
    <source>
        <dbReference type="EMBL" id="CAG9857500.1"/>
    </source>
</evidence>
<dbReference type="EMBL" id="OU900107">
    <property type="protein sequence ID" value="CAG9857500.1"/>
    <property type="molecule type" value="Genomic_DNA"/>
</dbReference>
<proteinExistence type="inferred from homology"/>
<evidence type="ECO:0000259" key="9">
    <source>
        <dbReference type="PROSITE" id="PS51293"/>
    </source>
</evidence>
<feature type="domain" description="SANT" evidence="9">
    <location>
        <begin position="91"/>
        <end position="142"/>
    </location>
</feature>
<evidence type="ECO:0000256" key="1">
    <source>
        <dbReference type="ARBA" id="ARBA00004123"/>
    </source>
</evidence>
<dbReference type="CDD" id="cd00167">
    <property type="entry name" value="SANT"/>
    <property type="match status" value="1"/>
</dbReference>
<dbReference type="OrthoDB" id="7464992at2759"/>
<dbReference type="InterPro" id="IPR037518">
    <property type="entry name" value="MPN"/>
</dbReference>
<dbReference type="Pfam" id="PF01398">
    <property type="entry name" value="JAB"/>
    <property type="match status" value="1"/>
</dbReference>
<keyword evidence="4" id="KW-0539">Nucleus</keyword>
<name>A0A9N9TNV9_PHYSR</name>
<dbReference type="SUPFAM" id="SSF46689">
    <property type="entry name" value="Homeodomain-like"/>
    <property type="match status" value="1"/>
</dbReference>
<feature type="region of interest" description="Disordered" evidence="6">
    <location>
        <begin position="180"/>
        <end position="226"/>
    </location>
</feature>
<evidence type="ECO:0000256" key="4">
    <source>
        <dbReference type="ARBA" id="ARBA00023242"/>
    </source>
</evidence>
<dbReference type="AlphaFoldDB" id="A0A9N9TNV9"/>
<dbReference type="InterPro" id="IPR050242">
    <property type="entry name" value="JAMM_MPN+_peptidase_M67A"/>
</dbReference>
<comment type="subcellular location">
    <subcellularLocation>
        <location evidence="1">Nucleus</location>
    </subcellularLocation>
</comment>
<evidence type="ECO:0000256" key="3">
    <source>
        <dbReference type="ARBA" id="ARBA00023125"/>
    </source>
</evidence>
<feature type="domain" description="SWIRM" evidence="8">
    <location>
        <begin position="356"/>
        <end position="454"/>
    </location>
</feature>
<dbReference type="InterPro" id="IPR009057">
    <property type="entry name" value="Homeodomain-like_sf"/>
</dbReference>
<dbReference type="Pfam" id="PF04433">
    <property type="entry name" value="SWIRM"/>
    <property type="match status" value="1"/>
</dbReference>
<organism evidence="10 11">
    <name type="scientific">Phyllotreta striolata</name>
    <name type="common">Striped flea beetle</name>
    <name type="synonym">Crioceris striolata</name>
    <dbReference type="NCBI Taxonomy" id="444603"/>
    <lineage>
        <taxon>Eukaryota</taxon>
        <taxon>Metazoa</taxon>
        <taxon>Ecdysozoa</taxon>
        <taxon>Arthropoda</taxon>
        <taxon>Hexapoda</taxon>
        <taxon>Insecta</taxon>
        <taxon>Pterygota</taxon>
        <taxon>Neoptera</taxon>
        <taxon>Endopterygota</taxon>
        <taxon>Coleoptera</taxon>
        <taxon>Polyphaga</taxon>
        <taxon>Cucujiformia</taxon>
        <taxon>Chrysomeloidea</taxon>
        <taxon>Chrysomelidae</taxon>
        <taxon>Galerucinae</taxon>
        <taxon>Alticini</taxon>
        <taxon>Phyllotreta</taxon>
    </lineage>
</organism>
<dbReference type="InterPro" id="IPR007526">
    <property type="entry name" value="SWIRM"/>
</dbReference>
<comment type="similarity">
    <text evidence="2">Belongs to the peptidase M67A family. MYSM1 subfamily.</text>
</comment>
<evidence type="ECO:0000259" key="8">
    <source>
        <dbReference type="PROSITE" id="PS50934"/>
    </source>
</evidence>
<dbReference type="PROSITE" id="PS50249">
    <property type="entry name" value="MPN"/>
    <property type="match status" value="1"/>
</dbReference>
<sequence>MTEEDEIDILGDFQLDSDSNLYDGTALISQNSELLNCDYTIHPQWLLDRPSTNPDNWYETDDFQNLGEKVSPDTDSTDTGACHLSTENSITDESGWTEKEKNLLERGIEIFGKSNVRLSQFIGSKSAPEVKYYLKNFYLENHANRKSSECALEGDVLDDAQIPASIEEVIAAVSTGKPTLHLTNQRSRKKSHSTGDPNDKELIDRTPATPKKKKTYSESTSRRNTPGVKFRIKSKLKEPFQRRIIKQKTVKIVNTESNINEIKRVEITTGRGLAVPICEGEEIVKIKNVTEDSDTDVDIDVETSDNEAPIPIKTNNDTISSIKEQKPIESCDDAPTDNLLDLSKMDEALLKELESLEAPECELKLDICKPSELEKVLNYEYFTNACRKTPERYMKIRNHILQGWHSQKPKYLHKTISRQGLKNCGDVNCFGKIHYFLEQMGAVNFGCEQVNYERPLLDALKEKLIVKEKRKGRVKEFVSDKWNASTARARPSKKFNNDGEGGYTMSHDENGLVIKHTIINENPVVKQKQYLKKPTIRLIYCRPFKDDMLQPYKIKIDLTTLLTMDFHAHSCMTEVMGLISGRWRPDDNVLIISHYEPCLNIASSATHCDMCPISQAIAADSIHARKLDILGWFHSHPTFAPEPSNQDLETQQSVQKWIGQRRPCVGMILSPFSLNGALIASPYRCLVVERGGAATPEGVDIVPYKFKVDVDDAGFDVGALLENLRRVQRCDFGTGERHRVDFRRPYLYDANITYLEKYITSVRMHLAKLGTLSKQTCESIIKGISSVCRSAKKEAS</sequence>
<evidence type="ECO:0000259" key="7">
    <source>
        <dbReference type="PROSITE" id="PS50249"/>
    </source>
</evidence>
<dbReference type="GO" id="GO:0008237">
    <property type="term" value="F:metallopeptidase activity"/>
    <property type="evidence" value="ECO:0007669"/>
    <property type="project" value="InterPro"/>
</dbReference>
<evidence type="ECO:0000256" key="2">
    <source>
        <dbReference type="ARBA" id="ARBA00007194"/>
    </source>
</evidence>
<dbReference type="GO" id="GO:0003677">
    <property type="term" value="F:DNA binding"/>
    <property type="evidence" value="ECO:0007669"/>
    <property type="project" value="UniProtKB-KW"/>
</dbReference>
<feature type="domain" description="MPN" evidence="7">
    <location>
        <begin position="554"/>
        <end position="689"/>
    </location>
</feature>
<dbReference type="PROSITE" id="PS51293">
    <property type="entry name" value="SANT"/>
    <property type="match status" value="1"/>
</dbReference>
<reference evidence="10" key="1">
    <citation type="submission" date="2022-01" db="EMBL/GenBank/DDBJ databases">
        <authorList>
            <person name="King R."/>
        </authorList>
    </citation>
    <scope>NUCLEOTIDE SEQUENCE</scope>
</reference>
<dbReference type="GO" id="GO:0005634">
    <property type="term" value="C:nucleus"/>
    <property type="evidence" value="ECO:0007669"/>
    <property type="project" value="UniProtKB-SubCell"/>
</dbReference>
<evidence type="ECO:0000313" key="11">
    <source>
        <dbReference type="Proteomes" id="UP001153712"/>
    </source>
</evidence>
<protein>
    <recommendedName>
        <fullName evidence="5">Myb-like, SWIRM and MPN domain-containing protein 1</fullName>
    </recommendedName>
</protein>
<dbReference type="Proteomes" id="UP001153712">
    <property type="component" value="Chromosome 14"/>
</dbReference>
<accession>A0A9N9TNV9</accession>
<keyword evidence="3" id="KW-0238">DNA-binding</keyword>
<evidence type="ECO:0000256" key="6">
    <source>
        <dbReference type="SAM" id="MobiDB-lite"/>
    </source>
</evidence>
<dbReference type="InterPro" id="IPR017884">
    <property type="entry name" value="SANT_dom"/>
</dbReference>